<dbReference type="SUPFAM" id="SSF88659">
    <property type="entry name" value="Sigma3 and sigma4 domains of RNA polymerase sigma factors"/>
    <property type="match status" value="1"/>
</dbReference>
<dbReference type="GO" id="GO:0016987">
    <property type="term" value="F:sigma factor activity"/>
    <property type="evidence" value="ECO:0007669"/>
    <property type="project" value="InterPro"/>
</dbReference>
<dbReference type="EMBL" id="CAEZTS010000246">
    <property type="protein sequence ID" value="CAB4596644.1"/>
    <property type="molecule type" value="Genomic_DNA"/>
</dbReference>
<name>A0A6J6GBY9_9ZZZZ</name>
<dbReference type="InterPro" id="IPR013249">
    <property type="entry name" value="RNA_pol_sigma70_r4_t2"/>
</dbReference>
<dbReference type="Pfam" id="PF08281">
    <property type="entry name" value="Sigma70_r4_2"/>
    <property type="match status" value="1"/>
</dbReference>
<dbReference type="GO" id="GO:0003677">
    <property type="term" value="F:DNA binding"/>
    <property type="evidence" value="ECO:0007669"/>
    <property type="project" value="InterPro"/>
</dbReference>
<gene>
    <name evidence="2" type="ORF">UFOPK1722_01942</name>
</gene>
<dbReference type="CDD" id="cd06171">
    <property type="entry name" value="Sigma70_r4"/>
    <property type="match status" value="1"/>
</dbReference>
<evidence type="ECO:0000313" key="2">
    <source>
        <dbReference type="EMBL" id="CAB4596644.1"/>
    </source>
</evidence>
<dbReference type="AlphaFoldDB" id="A0A6J6GBY9"/>
<organism evidence="2">
    <name type="scientific">freshwater metagenome</name>
    <dbReference type="NCBI Taxonomy" id="449393"/>
    <lineage>
        <taxon>unclassified sequences</taxon>
        <taxon>metagenomes</taxon>
        <taxon>ecological metagenomes</taxon>
    </lineage>
</organism>
<evidence type="ECO:0000259" key="1">
    <source>
        <dbReference type="Pfam" id="PF08281"/>
    </source>
</evidence>
<dbReference type="GO" id="GO:0006352">
    <property type="term" value="P:DNA-templated transcription initiation"/>
    <property type="evidence" value="ECO:0007669"/>
    <property type="project" value="InterPro"/>
</dbReference>
<proteinExistence type="predicted"/>
<reference evidence="2" key="1">
    <citation type="submission" date="2020-05" db="EMBL/GenBank/DDBJ databases">
        <authorList>
            <person name="Chiriac C."/>
            <person name="Salcher M."/>
            <person name="Ghai R."/>
            <person name="Kavagutti S V."/>
        </authorList>
    </citation>
    <scope>NUCLEOTIDE SEQUENCE</scope>
</reference>
<dbReference type="InterPro" id="IPR036388">
    <property type="entry name" value="WH-like_DNA-bd_sf"/>
</dbReference>
<dbReference type="Gene3D" id="1.10.10.10">
    <property type="entry name" value="Winged helix-like DNA-binding domain superfamily/Winged helix DNA-binding domain"/>
    <property type="match status" value="1"/>
</dbReference>
<dbReference type="InterPro" id="IPR013324">
    <property type="entry name" value="RNA_pol_sigma_r3/r4-like"/>
</dbReference>
<protein>
    <submittedName>
        <fullName evidence="2">Unannotated protein</fullName>
    </submittedName>
</protein>
<accession>A0A6J6GBY9</accession>
<feature type="domain" description="RNA polymerase sigma factor 70 region 4 type 2" evidence="1">
    <location>
        <begin position="2"/>
        <end position="38"/>
    </location>
</feature>
<sequence length="58" mass="6421">MAVVLRDVMDLEYDEIAEILGIPGGTVRSRIARGRARLAELLGNQTTTDERHNQGRDA</sequence>